<dbReference type="PROSITE" id="PS01018">
    <property type="entry name" value="STEROL_REDUCT_2"/>
    <property type="match status" value="1"/>
</dbReference>
<evidence type="ECO:0000256" key="6">
    <source>
        <dbReference type="ARBA" id="ARBA00022955"/>
    </source>
</evidence>
<accession>A0A1Y2G1D1</accession>
<dbReference type="PROSITE" id="PS01017">
    <property type="entry name" value="STEROL_REDUCT_1"/>
    <property type="match status" value="1"/>
</dbReference>
<dbReference type="AlphaFoldDB" id="A0A1Y2G1D1"/>
<dbReference type="EC" id="1.3.1.71" evidence="15"/>
<proteinExistence type="inferred from homology"/>
<dbReference type="GO" id="GO:0005789">
    <property type="term" value="C:endoplasmic reticulum membrane"/>
    <property type="evidence" value="ECO:0007669"/>
    <property type="project" value="TreeGrafter"/>
</dbReference>
<evidence type="ECO:0000256" key="17">
    <source>
        <dbReference type="SAM" id="MobiDB-lite"/>
    </source>
</evidence>
<dbReference type="PANTHER" id="PTHR21257:SF31">
    <property type="entry name" value="DELTA(24(24(1)))-STEROL REDUCTASE ERG4"/>
    <property type="match status" value="1"/>
</dbReference>
<keyword evidence="20" id="KW-1185">Reference proteome</keyword>
<dbReference type="PANTHER" id="PTHR21257">
    <property type="entry name" value="DELTA(14)-STEROL REDUCTASE"/>
    <property type="match status" value="1"/>
</dbReference>
<evidence type="ECO:0000313" key="19">
    <source>
        <dbReference type="EMBL" id="ORY88729.1"/>
    </source>
</evidence>
<keyword evidence="8" id="KW-0560">Oxidoreductase</keyword>
<name>A0A1Y2G1D1_9BASI</name>
<keyword evidence="3" id="KW-0444">Lipid biosynthesis</keyword>
<evidence type="ECO:0000256" key="16">
    <source>
        <dbReference type="ARBA" id="ARBA00048918"/>
    </source>
</evidence>
<feature type="transmembrane region" description="Helical" evidence="18">
    <location>
        <begin position="103"/>
        <end position="124"/>
    </location>
</feature>
<feature type="transmembrane region" description="Helical" evidence="18">
    <location>
        <begin position="144"/>
        <end position="164"/>
    </location>
</feature>
<evidence type="ECO:0000256" key="8">
    <source>
        <dbReference type="ARBA" id="ARBA00023002"/>
    </source>
</evidence>
<dbReference type="GO" id="GO:0006696">
    <property type="term" value="P:ergosterol biosynthetic process"/>
    <property type="evidence" value="ECO:0007669"/>
    <property type="project" value="TreeGrafter"/>
</dbReference>
<dbReference type="Proteomes" id="UP000193467">
    <property type="component" value="Unassembled WGS sequence"/>
</dbReference>
<feature type="region of interest" description="Disordered" evidence="17">
    <location>
        <begin position="1"/>
        <end position="27"/>
    </location>
</feature>
<evidence type="ECO:0000256" key="5">
    <source>
        <dbReference type="ARBA" id="ARBA00022857"/>
    </source>
</evidence>
<comment type="caution">
    <text evidence="19">The sequence shown here is derived from an EMBL/GenBank/DDBJ whole genome shotgun (WGS) entry which is preliminary data.</text>
</comment>
<comment type="similarity">
    <text evidence="2">Belongs to the ERG4/ERG24 family.</text>
</comment>
<feature type="compositionally biased region" description="Polar residues" evidence="17">
    <location>
        <begin position="1"/>
        <end position="23"/>
    </location>
</feature>
<evidence type="ECO:0000256" key="3">
    <source>
        <dbReference type="ARBA" id="ARBA00022516"/>
    </source>
</evidence>
<reference evidence="19 20" key="1">
    <citation type="submission" date="2016-07" db="EMBL/GenBank/DDBJ databases">
        <title>Pervasive Adenine N6-methylation of Active Genes in Fungi.</title>
        <authorList>
            <consortium name="DOE Joint Genome Institute"/>
            <person name="Mondo S.J."/>
            <person name="Dannebaum R.O."/>
            <person name="Kuo R.C."/>
            <person name="Labutti K."/>
            <person name="Haridas S."/>
            <person name="Kuo A."/>
            <person name="Salamov A."/>
            <person name="Ahrendt S.R."/>
            <person name="Lipzen A."/>
            <person name="Sullivan W."/>
            <person name="Andreopoulos W.B."/>
            <person name="Clum A."/>
            <person name="Lindquist E."/>
            <person name="Daum C."/>
            <person name="Ramamoorthy G.K."/>
            <person name="Gryganskyi A."/>
            <person name="Culley D."/>
            <person name="Magnuson J.K."/>
            <person name="James T.Y."/>
            <person name="O'Malley M.A."/>
            <person name="Stajich J.E."/>
            <person name="Spatafora J.W."/>
            <person name="Visel A."/>
            <person name="Grigoriev I.V."/>
        </authorList>
    </citation>
    <scope>NUCLEOTIDE SEQUENCE [LARGE SCALE GENOMIC DNA]</scope>
    <source>
        <strain evidence="19 20">62-1032</strain>
    </source>
</reference>
<sequence length="469" mass="52335">MATSTTSKRAAGSSAPQSSNTKTVDPDGVHHEYEFGGPLGVTAMMTFFPALFYYLYVCLFFYDGKFATPQDVSTFSGPGGWVDFASTIVGLVREHAAPNKRAATLYLSLIALQLLLAFTAPGVVQQGLPVSRLGGKTLTYHCNAYSSLYMTIAIVGAAHFFGLFNLADIIDLYGPLLTIATISGFTLAAIVYVLGEKYRMSGNLIYDYFMGSSLNPRIGIVDIKMFAEIRISWILLFALSMGACAKQHQDYGYVSPNLALFSWGTGMYLNACAKAEQSIPQTWDMSYEKFGWLLSYWNLAGVPFSYAFSAIYMATHDPATYRYPTWVYFVLFPALTLAHCIFDLAMGQKSWFKAQQTGTYIKRNTFPQIPGTQMKNPKVIITETGSKLLVDGAWAVVRKPNYTADWCQAIIWGLSAGFGSAIPYWYPLFHLTMLLHRNARDDARCARKYKKSWIEYNKAVPYSFIPYVY</sequence>
<dbReference type="InParanoid" id="A0A1Y2G1D1"/>
<dbReference type="GO" id="GO:0000246">
    <property type="term" value="F:Delta24(24-1) sterol reductase activity"/>
    <property type="evidence" value="ECO:0007669"/>
    <property type="project" value="UniProtKB-EC"/>
</dbReference>
<keyword evidence="5" id="KW-0521">NADP</keyword>
<dbReference type="Pfam" id="PF01222">
    <property type="entry name" value="ERG4_ERG24"/>
    <property type="match status" value="1"/>
</dbReference>
<feature type="transmembrane region" description="Helical" evidence="18">
    <location>
        <begin position="406"/>
        <end position="426"/>
    </location>
</feature>
<keyword evidence="9" id="KW-0756">Sterol biosynthesis</keyword>
<evidence type="ECO:0000256" key="11">
    <source>
        <dbReference type="ARBA" id="ARBA00023136"/>
    </source>
</evidence>
<keyword evidence="7 18" id="KW-1133">Transmembrane helix</keyword>
<dbReference type="OrthoDB" id="5326588at2759"/>
<dbReference type="Gene3D" id="1.20.120.1630">
    <property type="match status" value="1"/>
</dbReference>
<evidence type="ECO:0000256" key="13">
    <source>
        <dbReference type="ARBA" id="ARBA00023221"/>
    </source>
</evidence>
<evidence type="ECO:0000313" key="20">
    <source>
        <dbReference type="Proteomes" id="UP000193467"/>
    </source>
</evidence>
<dbReference type="STRING" id="106004.A0A1Y2G1D1"/>
<organism evidence="19 20">
    <name type="scientific">Leucosporidium creatinivorum</name>
    <dbReference type="NCBI Taxonomy" id="106004"/>
    <lineage>
        <taxon>Eukaryota</taxon>
        <taxon>Fungi</taxon>
        <taxon>Dikarya</taxon>
        <taxon>Basidiomycota</taxon>
        <taxon>Pucciniomycotina</taxon>
        <taxon>Microbotryomycetes</taxon>
        <taxon>Leucosporidiales</taxon>
        <taxon>Leucosporidium</taxon>
    </lineage>
</organism>
<feature type="transmembrane region" description="Helical" evidence="18">
    <location>
        <begin position="39"/>
        <end position="62"/>
    </location>
</feature>
<dbReference type="InterPro" id="IPR001171">
    <property type="entry name" value="ERG24_DHCR-like"/>
</dbReference>
<keyword evidence="12" id="KW-1207">Sterol metabolism</keyword>
<evidence type="ECO:0000256" key="7">
    <source>
        <dbReference type="ARBA" id="ARBA00022989"/>
    </source>
</evidence>
<dbReference type="FunCoup" id="A0A1Y2G1D1">
    <property type="interactions" value="40"/>
</dbReference>
<feature type="transmembrane region" description="Helical" evidence="18">
    <location>
        <begin position="326"/>
        <end position="346"/>
    </location>
</feature>
<keyword evidence="6" id="KW-0752">Steroid biosynthesis</keyword>
<evidence type="ECO:0000256" key="4">
    <source>
        <dbReference type="ARBA" id="ARBA00022692"/>
    </source>
</evidence>
<evidence type="ECO:0000256" key="1">
    <source>
        <dbReference type="ARBA" id="ARBA00004141"/>
    </source>
</evidence>
<gene>
    <name evidence="19" type="ORF">BCR35DRAFT_204300</name>
</gene>
<evidence type="ECO:0000256" key="12">
    <source>
        <dbReference type="ARBA" id="ARBA00023166"/>
    </source>
</evidence>
<evidence type="ECO:0000256" key="9">
    <source>
        <dbReference type="ARBA" id="ARBA00023011"/>
    </source>
</evidence>
<dbReference type="EMBL" id="MCGR01000008">
    <property type="protein sequence ID" value="ORY88729.1"/>
    <property type="molecule type" value="Genomic_DNA"/>
</dbReference>
<protein>
    <recommendedName>
        <fullName evidence="15">Delta(24(24(1)))-sterol reductase</fullName>
        <ecNumber evidence="15">1.3.1.71</ecNumber>
    </recommendedName>
</protein>
<feature type="transmembrane region" description="Helical" evidence="18">
    <location>
        <begin position="293"/>
        <end position="314"/>
    </location>
</feature>
<evidence type="ECO:0000256" key="14">
    <source>
        <dbReference type="ARBA" id="ARBA00029435"/>
    </source>
</evidence>
<keyword evidence="4 18" id="KW-0812">Transmembrane</keyword>
<evidence type="ECO:0000256" key="2">
    <source>
        <dbReference type="ARBA" id="ARBA00005402"/>
    </source>
</evidence>
<comment type="catalytic activity">
    <reaction evidence="16">
        <text>ergosterol + NADP(+) = ergosta-5,7,22,24(28)-tetraen-3beta-ol + NADPH + H(+)</text>
        <dbReference type="Rhea" id="RHEA:18501"/>
        <dbReference type="ChEBI" id="CHEBI:15378"/>
        <dbReference type="ChEBI" id="CHEBI:16933"/>
        <dbReference type="ChEBI" id="CHEBI:18249"/>
        <dbReference type="ChEBI" id="CHEBI:57783"/>
        <dbReference type="ChEBI" id="CHEBI:58349"/>
        <dbReference type="EC" id="1.3.1.71"/>
    </reaction>
    <physiologicalReaction direction="right-to-left" evidence="16">
        <dbReference type="Rhea" id="RHEA:18503"/>
    </physiologicalReaction>
</comment>
<keyword evidence="11 18" id="KW-0472">Membrane</keyword>
<evidence type="ECO:0000256" key="15">
    <source>
        <dbReference type="ARBA" id="ARBA00038892"/>
    </source>
</evidence>
<keyword evidence="10" id="KW-0443">Lipid metabolism</keyword>
<comment type="pathway">
    <text evidence="14">Steroid metabolism; ergosterol biosynthesis.</text>
</comment>
<evidence type="ECO:0000256" key="18">
    <source>
        <dbReference type="SAM" id="Phobius"/>
    </source>
</evidence>
<comment type="subcellular location">
    <subcellularLocation>
        <location evidence="1">Membrane</location>
        <topology evidence="1">Multi-pass membrane protein</topology>
    </subcellularLocation>
</comment>
<feature type="transmembrane region" description="Helical" evidence="18">
    <location>
        <begin position="176"/>
        <end position="194"/>
    </location>
</feature>
<evidence type="ECO:0000256" key="10">
    <source>
        <dbReference type="ARBA" id="ARBA00023098"/>
    </source>
</evidence>
<keyword evidence="13" id="KW-0753">Steroid metabolism</keyword>
<dbReference type="InterPro" id="IPR018083">
    <property type="entry name" value="Sterol_reductase_CS"/>
</dbReference>